<protein>
    <submittedName>
        <fullName evidence="2">Uncharacterized protein</fullName>
    </submittedName>
</protein>
<name>A0A8S1PD64_9CILI</name>
<dbReference type="PANTHER" id="PTHR19920:SF0">
    <property type="entry name" value="CYTOSOLIC IRON-SULFUR PROTEIN ASSEMBLY PROTEIN CIAO1-RELATED"/>
    <property type="match status" value="1"/>
</dbReference>
<dbReference type="AlphaFoldDB" id="A0A8S1PD64"/>
<reference evidence="2" key="1">
    <citation type="submission" date="2021-01" db="EMBL/GenBank/DDBJ databases">
        <authorList>
            <consortium name="Genoscope - CEA"/>
            <person name="William W."/>
        </authorList>
    </citation>
    <scope>NUCLEOTIDE SEQUENCE</scope>
</reference>
<dbReference type="PANTHER" id="PTHR19920">
    <property type="entry name" value="WD40 PROTEIN CIAO1"/>
    <property type="match status" value="1"/>
</dbReference>
<organism evidence="2 3">
    <name type="scientific">Paramecium sonneborni</name>
    <dbReference type="NCBI Taxonomy" id="65129"/>
    <lineage>
        <taxon>Eukaryota</taxon>
        <taxon>Sar</taxon>
        <taxon>Alveolata</taxon>
        <taxon>Ciliophora</taxon>
        <taxon>Intramacronucleata</taxon>
        <taxon>Oligohymenophorea</taxon>
        <taxon>Peniculida</taxon>
        <taxon>Parameciidae</taxon>
        <taxon>Paramecium</taxon>
    </lineage>
</organism>
<dbReference type="PROSITE" id="PS50294">
    <property type="entry name" value="WD_REPEATS_REGION"/>
    <property type="match status" value="1"/>
</dbReference>
<sequence>MDCAYHNKKQVSLICIAPHKCQFQRKLCVECLSDHGINFTEQTVSIDRFGEILIKKLKESQLNETSEFNKQRMNFKSILSQIKSMMTKIWEDLIPSINQVYDMIEQENTQYINLISNNMNIAKSSYSDLEKLVQIIVGNTLNLWNTQKNFYLMKLEKAKNWWVQEIQAFNQKIKKEMNQIHLISQQDLLSNSVQEVKPLIQSEVRDQVKTQSQKEFEHQQLQQQFQQQIQIKLSSQFNFKPFNYQIIEDNSIQQKETCHAVAINKDCSVVAAGCNKQIKIYQFQQGMLQLNQLLNKHKICVTVLQFMKQSNKLISGDYGLIFIWAYKNKSWICSSIIKGHTDHIRCIILNNNEDLFISSSYDKTIKFWVKQNKWICQQIITDHSDWVHQLSLNEQQNQVISCGTDRYILVIEQQENNKNWIVKQKIQGFGYRLCFINDNIFTFQSVSGNLIHVYQLDSVIIFLNQGNEGSILFPQQFIKQKQLLVTKYAKFVNLIRFTENAEFELEQSIYFGTNQIFGQMSDDGEYLITWDETSTQIQIRRFKEN</sequence>
<keyword evidence="3" id="KW-1185">Reference proteome</keyword>
<evidence type="ECO:0000256" key="1">
    <source>
        <dbReference type="PROSITE-ProRule" id="PRU00221"/>
    </source>
</evidence>
<accession>A0A8S1PD64</accession>
<dbReference type="GO" id="GO:0016226">
    <property type="term" value="P:iron-sulfur cluster assembly"/>
    <property type="evidence" value="ECO:0007669"/>
    <property type="project" value="TreeGrafter"/>
</dbReference>
<dbReference type="Pfam" id="PF00400">
    <property type="entry name" value="WD40"/>
    <property type="match status" value="2"/>
</dbReference>
<dbReference type="PROSITE" id="PS50082">
    <property type="entry name" value="WD_REPEATS_2"/>
    <property type="match status" value="1"/>
</dbReference>
<dbReference type="SMART" id="SM00320">
    <property type="entry name" value="WD40"/>
    <property type="match status" value="4"/>
</dbReference>
<dbReference type="Proteomes" id="UP000692954">
    <property type="component" value="Unassembled WGS sequence"/>
</dbReference>
<gene>
    <name evidence="2" type="ORF">PSON_ATCC_30995.1.T0750009</name>
</gene>
<comment type="caution">
    <text evidence="2">The sequence shown here is derived from an EMBL/GenBank/DDBJ whole genome shotgun (WGS) entry which is preliminary data.</text>
</comment>
<dbReference type="GO" id="GO:0097361">
    <property type="term" value="C:cytosolic [4Fe-4S] assembly targeting complex"/>
    <property type="evidence" value="ECO:0007669"/>
    <property type="project" value="TreeGrafter"/>
</dbReference>
<evidence type="ECO:0000313" key="2">
    <source>
        <dbReference type="EMBL" id="CAD8100929.1"/>
    </source>
</evidence>
<proteinExistence type="predicted"/>
<feature type="repeat" description="WD" evidence="1">
    <location>
        <begin position="337"/>
        <end position="368"/>
    </location>
</feature>
<dbReference type="OrthoDB" id="308394at2759"/>
<keyword evidence="1" id="KW-0853">WD repeat</keyword>
<dbReference type="EMBL" id="CAJJDN010000075">
    <property type="protein sequence ID" value="CAD8100929.1"/>
    <property type="molecule type" value="Genomic_DNA"/>
</dbReference>
<dbReference type="InterPro" id="IPR001680">
    <property type="entry name" value="WD40_rpt"/>
</dbReference>
<evidence type="ECO:0000313" key="3">
    <source>
        <dbReference type="Proteomes" id="UP000692954"/>
    </source>
</evidence>